<dbReference type="AlphaFoldDB" id="A0A1Q8CN57"/>
<feature type="domain" description="AMP-dependent synthetase/ligase" evidence="1">
    <location>
        <begin position="53"/>
        <end position="211"/>
    </location>
</feature>
<dbReference type="Pfam" id="PF13193">
    <property type="entry name" value="AMP-binding_C"/>
    <property type="match status" value="1"/>
</dbReference>
<dbReference type="Pfam" id="PF00501">
    <property type="entry name" value="AMP-binding"/>
    <property type="match status" value="1"/>
</dbReference>
<keyword evidence="4" id="KW-1185">Reference proteome</keyword>
<dbReference type="InterPro" id="IPR045851">
    <property type="entry name" value="AMP-bd_C_sf"/>
</dbReference>
<dbReference type="Proteomes" id="UP000185596">
    <property type="component" value="Unassembled WGS sequence"/>
</dbReference>
<gene>
    <name evidence="3" type="ORF">BU204_20570</name>
</gene>
<dbReference type="EMBL" id="MSIE01000037">
    <property type="protein sequence ID" value="OLF15790.1"/>
    <property type="molecule type" value="Genomic_DNA"/>
</dbReference>
<dbReference type="PANTHER" id="PTHR43767">
    <property type="entry name" value="LONG-CHAIN-FATTY-ACID--COA LIGASE"/>
    <property type="match status" value="1"/>
</dbReference>
<feature type="domain" description="AMP-binding enzyme C-terminal" evidence="2">
    <location>
        <begin position="288"/>
        <end position="363"/>
    </location>
</feature>
<dbReference type="InterPro" id="IPR050237">
    <property type="entry name" value="ATP-dep_AMP-bd_enzyme"/>
</dbReference>
<dbReference type="GO" id="GO:0016878">
    <property type="term" value="F:acid-thiol ligase activity"/>
    <property type="evidence" value="ECO:0007669"/>
    <property type="project" value="UniProtKB-ARBA"/>
</dbReference>
<evidence type="ECO:0000259" key="2">
    <source>
        <dbReference type="Pfam" id="PF13193"/>
    </source>
</evidence>
<dbReference type="InterPro" id="IPR020845">
    <property type="entry name" value="AMP-binding_CS"/>
</dbReference>
<protein>
    <submittedName>
        <fullName evidence="3">AMP-dependent synthetase</fullName>
    </submittedName>
</protein>
<dbReference type="InterPro" id="IPR042099">
    <property type="entry name" value="ANL_N_sf"/>
</dbReference>
<dbReference type="InterPro" id="IPR000873">
    <property type="entry name" value="AMP-dep_synth/lig_dom"/>
</dbReference>
<name>A0A1Q8CN57_9PSEU</name>
<dbReference type="RefSeq" id="WP_075127323.1">
    <property type="nucleotide sequence ID" value="NZ_MSIE01000037.1"/>
</dbReference>
<dbReference type="InterPro" id="IPR025110">
    <property type="entry name" value="AMP-bd_C"/>
</dbReference>
<evidence type="ECO:0000259" key="1">
    <source>
        <dbReference type="Pfam" id="PF00501"/>
    </source>
</evidence>
<reference evidence="3 4" key="1">
    <citation type="submission" date="2016-12" db="EMBL/GenBank/DDBJ databases">
        <title>The draft genome sequence of Actinophytocola sp. 11-183.</title>
        <authorList>
            <person name="Wang W."/>
            <person name="Yuan L."/>
        </authorList>
    </citation>
    <scope>NUCLEOTIDE SEQUENCE [LARGE SCALE GENOMIC DNA]</scope>
    <source>
        <strain evidence="3 4">11-183</strain>
    </source>
</reference>
<evidence type="ECO:0000313" key="3">
    <source>
        <dbReference type="EMBL" id="OLF15790.1"/>
    </source>
</evidence>
<sequence length="379" mass="37927">MREIVLDGPDGVGELTLALRAALDGSGPAVLPVSAADPRRGELVARMAPELPVEPGTALVVATSGSTGTAKGVLLSAAALTASATATHARLGGPGRWLLALPAHHVAGVQVLVRSLLAGRPPVVLGRGEPFADAAAELLAGPGPHYTALVPTQLTRMLAAPEVLRRFDAVLLGGAAAPAALLARARAAGVPVVTTYGMSETAGGCVYDGRPLDGVLVRTGAGGVVELSGPTLASGYRLDPKATEAAFAGGWFRTDDLGTVHEDGSLEVHGRADSVINTGGVKVVPSVVESVLAAQPGVAEACVVDLPDEEWGQLVAAVVVPADPGAPPGAAGLRDAVRQALGGPSVPKLVRFAPALPLRGPGKVDRSGVRAELLATVGE</sequence>
<dbReference type="Gene3D" id="3.30.300.30">
    <property type="match status" value="1"/>
</dbReference>
<dbReference type="OrthoDB" id="9803968at2"/>
<dbReference type="NCBIfam" id="NF005877">
    <property type="entry name" value="PRK07824.1"/>
    <property type="match status" value="1"/>
</dbReference>
<dbReference type="Gene3D" id="3.40.50.12780">
    <property type="entry name" value="N-terminal domain of ligase-like"/>
    <property type="match status" value="1"/>
</dbReference>
<comment type="caution">
    <text evidence="3">The sequence shown here is derived from an EMBL/GenBank/DDBJ whole genome shotgun (WGS) entry which is preliminary data.</text>
</comment>
<evidence type="ECO:0000313" key="4">
    <source>
        <dbReference type="Proteomes" id="UP000185596"/>
    </source>
</evidence>
<dbReference type="PROSITE" id="PS00455">
    <property type="entry name" value="AMP_BINDING"/>
    <property type="match status" value="1"/>
</dbReference>
<dbReference type="PANTHER" id="PTHR43767:SF1">
    <property type="entry name" value="NONRIBOSOMAL PEPTIDE SYNTHASE PES1 (EUROFUNG)-RELATED"/>
    <property type="match status" value="1"/>
</dbReference>
<dbReference type="STRING" id="1912961.BU204_20570"/>
<proteinExistence type="predicted"/>
<accession>A0A1Q8CN57</accession>
<dbReference type="SUPFAM" id="SSF56801">
    <property type="entry name" value="Acetyl-CoA synthetase-like"/>
    <property type="match status" value="1"/>
</dbReference>
<organism evidence="3 4">
    <name type="scientific">Actinophytocola xanthii</name>
    <dbReference type="NCBI Taxonomy" id="1912961"/>
    <lineage>
        <taxon>Bacteria</taxon>
        <taxon>Bacillati</taxon>
        <taxon>Actinomycetota</taxon>
        <taxon>Actinomycetes</taxon>
        <taxon>Pseudonocardiales</taxon>
        <taxon>Pseudonocardiaceae</taxon>
    </lineage>
</organism>